<feature type="compositionally biased region" description="Low complexity" evidence="11">
    <location>
        <begin position="40"/>
        <end position="53"/>
    </location>
</feature>
<reference evidence="12 13" key="1">
    <citation type="submission" date="2019-02" db="EMBL/GenBank/DDBJ databases">
        <title>Genome sequencing of the rare red list fungi Antrodiella citrinella (Flaviporus citrinellus).</title>
        <authorList>
            <person name="Buettner E."/>
            <person name="Kellner H."/>
        </authorList>
    </citation>
    <scope>NUCLEOTIDE SEQUENCE [LARGE SCALE GENOMIC DNA]</scope>
    <source>
        <strain evidence="12 13">DSM 108506</strain>
    </source>
</reference>
<dbReference type="InterPro" id="IPR038506">
    <property type="entry name" value="GLE1-like_sf"/>
</dbReference>
<keyword evidence="8" id="KW-0539">Nucleus</keyword>
<evidence type="ECO:0000256" key="11">
    <source>
        <dbReference type="SAM" id="MobiDB-lite"/>
    </source>
</evidence>
<keyword evidence="5" id="KW-0653">Protein transport</keyword>
<dbReference type="InterPro" id="IPR012476">
    <property type="entry name" value="GLE1"/>
</dbReference>
<dbReference type="GO" id="GO:0044614">
    <property type="term" value="C:nuclear pore cytoplasmic filaments"/>
    <property type="evidence" value="ECO:0007669"/>
    <property type="project" value="TreeGrafter"/>
</dbReference>
<evidence type="ECO:0000256" key="6">
    <source>
        <dbReference type="ARBA" id="ARBA00023010"/>
    </source>
</evidence>
<dbReference type="Proteomes" id="UP000308730">
    <property type="component" value="Unassembled WGS sequence"/>
</dbReference>
<proteinExistence type="inferred from homology"/>
<evidence type="ECO:0000256" key="2">
    <source>
        <dbReference type="ARBA" id="ARBA00011056"/>
    </source>
</evidence>
<evidence type="ECO:0000313" key="12">
    <source>
        <dbReference type="EMBL" id="THH30972.1"/>
    </source>
</evidence>
<dbReference type="GO" id="GO:0031369">
    <property type="term" value="F:translation initiation factor binding"/>
    <property type="evidence" value="ECO:0007669"/>
    <property type="project" value="TreeGrafter"/>
</dbReference>
<evidence type="ECO:0000256" key="3">
    <source>
        <dbReference type="ARBA" id="ARBA00022448"/>
    </source>
</evidence>
<gene>
    <name evidence="12" type="ORF">EUX98_g3206</name>
</gene>
<dbReference type="GO" id="GO:0015031">
    <property type="term" value="P:protein transport"/>
    <property type="evidence" value="ECO:0007669"/>
    <property type="project" value="UniProtKB-KW"/>
</dbReference>
<dbReference type="PANTHER" id="PTHR12960:SF0">
    <property type="entry name" value="MRNA EXPORT FACTOR GLE1"/>
    <property type="match status" value="1"/>
</dbReference>
<dbReference type="Gene3D" id="1.25.40.510">
    <property type="entry name" value="GLE1-like"/>
    <property type="match status" value="1"/>
</dbReference>
<dbReference type="AlphaFoldDB" id="A0A4S4MX38"/>
<evidence type="ECO:0000256" key="9">
    <source>
        <dbReference type="ARBA" id="ARBA00026227"/>
    </source>
</evidence>
<dbReference type="GO" id="GO:0016973">
    <property type="term" value="P:poly(A)+ mRNA export from nucleus"/>
    <property type="evidence" value="ECO:0007669"/>
    <property type="project" value="InterPro"/>
</dbReference>
<evidence type="ECO:0000256" key="4">
    <source>
        <dbReference type="ARBA" id="ARBA00022816"/>
    </source>
</evidence>
<dbReference type="GO" id="GO:0005737">
    <property type="term" value="C:cytoplasm"/>
    <property type="evidence" value="ECO:0007669"/>
    <property type="project" value="TreeGrafter"/>
</dbReference>
<keyword evidence="13" id="KW-1185">Reference proteome</keyword>
<feature type="compositionally biased region" description="Basic and acidic residues" evidence="11">
    <location>
        <begin position="222"/>
        <end position="239"/>
    </location>
</feature>
<feature type="region of interest" description="Disordered" evidence="11">
    <location>
        <begin position="112"/>
        <end position="133"/>
    </location>
</feature>
<comment type="subcellular location">
    <subcellularLocation>
        <location evidence="1">Nucleus</location>
        <location evidence="1">Nuclear pore complex</location>
    </subcellularLocation>
</comment>
<dbReference type="EMBL" id="SGPM01000062">
    <property type="protein sequence ID" value="THH30972.1"/>
    <property type="molecule type" value="Genomic_DNA"/>
</dbReference>
<dbReference type="Pfam" id="PF07817">
    <property type="entry name" value="GLE1"/>
    <property type="match status" value="1"/>
</dbReference>
<feature type="compositionally biased region" description="Polar residues" evidence="11">
    <location>
        <begin position="116"/>
        <end position="133"/>
    </location>
</feature>
<keyword evidence="6" id="KW-0811">Translocation</keyword>
<evidence type="ECO:0000256" key="8">
    <source>
        <dbReference type="ARBA" id="ARBA00023242"/>
    </source>
</evidence>
<protein>
    <recommendedName>
        <fullName evidence="9">mRNA export factor GLE1</fullName>
    </recommendedName>
    <alternativeName>
        <fullName evidence="10">Nucleoporin GLE1</fullName>
    </alternativeName>
</protein>
<dbReference type="PANTHER" id="PTHR12960">
    <property type="entry name" value="GLE-1-RELATED"/>
    <property type="match status" value="1"/>
</dbReference>
<dbReference type="GO" id="GO:0000822">
    <property type="term" value="F:inositol hexakisphosphate binding"/>
    <property type="evidence" value="ECO:0007669"/>
    <property type="project" value="TreeGrafter"/>
</dbReference>
<evidence type="ECO:0000256" key="5">
    <source>
        <dbReference type="ARBA" id="ARBA00022927"/>
    </source>
</evidence>
<organism evidence="12 13">
    <name type="scientific">Antrodiella citrinella</name>
    <dbReference type="NCBI Taxonomy" id="2447956"/>
    <lineage>
        <taxon>Eukaryota</taxon>
        <taxon>Fungi</taxon>
        <taxon>Dikarya</taxon>
        <taxon>Basidiomycota</taxon>
        <taxon>Agaricomycotina</taxon>
        <taxon>Agaricomycetes</taxon>
        <taxon>Polyporales</taxon>
        <taxon>Steccherinaceae</taxon>
        <taxon>Antrodiella</taxon>
    </lineage>
</organism>
<feature type="region of interest" description="Disordered" evidence="11">
    <location>
        <begin position="1"/>
        <end position="82"/>
    </location>
</feature>
<sequence length="578" mass="64999">MRFGVPRSPSPSPVRRQAPRKRSGFGVPRNRSESDDSDSESVASSSSASSVDSFAYESESQVPVPIKQKRQTPPQTAEEQYFREDTIASIRLRVKYRDAYEDWENQTRKDAFVTARQEQTASTAQRRRTQLQMQDNEDARLAAMHTRQMEEVEALLANFKMKQAQTEFSLKDKWDQRSKAVWSSVHGVIAAAEAKVLKKLEAEEAARKAEEEARQRLLQAKKAREDAARKAEEEKRQAEALKAQQEALKAQHEAEALRLRQEREAQEKAQEEERKKVGLATALEDWQRARDSLMKVKITAMRPVKADREKKAAFNVIRRQIVAKVGQLNSDSQRTNGIAGEIVAALQTTPPLPDDAYYALLSSMAKAIICQAEVEVTAEKRTAIPLAQLAVALLCKLQSFDQIFWAKLVQRTGGWAIPLVLPAQDIDGSDLNQDQAKRRKVMGYVSAEETNAEYTQRVAGIMRVYFHIIMSPHPQRLSTVFGAQMYWQYFARTLKEQQLLLSSVAAEILYVALDVGGAQARHIWGAQWVKMLGLLYAGTTEGFRGSKNHLVGGTQPEGIAARVRVQLEIERILAAPPT</sequence>
<evidence type="ECO:0000256" key="1">
    <source>
        <dbReference type="ARBA" id="ARBA00004567"/>
    </source>
</evidence>
<name>A0A4S4MX38_9APHY</name>
<feature type="region of interest" description="Disordered" evidence="11">
    <location>
        <begin position="217"/>
        <end position="247"/>
    </location>
</feature>
<evidence type="ECO:0000256" key="10">
    <source>
        <dbReference type="ARBA" id="ARBA00029983"/>
    </source>
</evidence>
<dbReference type="OrthoDB" id="420884at2759"/>
<keyword evidence="4" id="KW-0509">mRNA transport</keyword>
<comment type="caution">
    <text evidence="12">The sequence shown here is derived from an EMBL/GenBank/DDBJ whole genome shotgun (WGS) entry which is preliminary data.</text>
</comment>
<comment type="similarity">
    <text evidence="2">Belongs to the GLE1 family.</text>
</comment>
<evidence type="ECO:0000313" key="13">
    <source>
        <dbReference type="Proteomes" id="UP000308730"/>
    </source>
</evidence>
<keyword evidence="3" id="KW-0813">Transport</keyword>
<accession>A0A4S4MX38</accession>
<keyword evidence="7" id="KW-0906">Nuclear pore complex</keyword>
<dbReference type="GO" id="GO:0005543">
    <property type="term" value="F:phospholipid binding"/>
    <property type="evidence" value="ECO:0007669"/>
    <property type="project" value="TreeGrafter"/>
</dbReference>
<evidence type="ECO:0000256" key="7">
    <source>
        <dbReference type="ARBA" id="ARBA00023132"/>
    </source>
</evidence>